<dbReference type="PANTHER" id="PTHR30201">
    <property type="entry name" value="TRIPHOSPHORIBOSYL-DEPHOSPHO-COA SYNTHASE"/>
    <property type="match status" value="1"/>
</dbReference>
<evidence type="ECO:0000313" key="6">
    <source>
        <dbReference type="EMBL" id="SUU84690.1"/>
    </source>
</evidence>
<protein>
    <recommendedName>
        <fullName evidence="2">triphosphoribosyl-dephospho-CoA synthase</fullName>
        <ecNumber evidence="2">2.4.2.52</ecNumber>
    </recommendedName>
</protein>
<keyword evidence="4" id="KW-0547">Nucleotide-binding</keyword>
<dbReference type="Proteomes" id="UP000254343">
    <property type="component" value="Unassembled WGS sequence"/>
</dbReference>
<keyword evidence="3" id="KW-0808">Transferase</keyword>
<evidence type="ECO:0000256" key="3">
    <source>
        <dbReference type="ARBA" id="ARBA00022679"/>
    </source>
</evidence>
<reference evidence="6 7" key="1">
    <citation type="submission" date="2018-06" db="EMBL/GenBank/DDBJ databases">
        <authorList>
            <consortium name="Pathogen Informatics"/>
            <person name="Doyle S."/>
        </authorList>
    </citation>
    <scope>NUCLEOTIDE SEQUENCE [LARGE SCALE GENOMIC DNA]</scope>
    <source>
        <strain evidence="6 7">NCTC12722</strain>
    </source>
</reference>
<comment type="catalytic activity">
    <reaction evidence="1">
        <text>3'-dephospho-CoA + ATP = 2'-(5''-triphospho-alpha-D-ribosyl)-3'-dephospho-CoA + adenine</text>
        <dbReference type="Rhea" id="RHEA:15117"/>
        <dbReference type="ChEBI" id="CHEBI:16708"/>
        <dbReference type="ChEBI" id="CHEBI:30616"/>
        <dbReference type="ChEBI" id="CHEBI:57328"/>
        <dbReference type="ChEBI" id="CHEBI:61378"/>
        <dbReference type="EC" id="2.4.2.52"/>
    </reaction>
</comment>
<dbReference type="AlphaFoldDB" id="A0A380W6W2"/>
<dbReference type="NCBIfam" id="TIGR03132">
    <property type="entry name" value="malonate_mdcB"/>
    <property type="match status" value="1"/>
</dbReference>
<dbReference type="Gene3D" id="1.10.4200.10">
    <property type="entry name" value="Triphosphoribosyl-dephospho-CoA protein"/>
    <property type="match status" value="2"/>
</dbReference>
<dbReference type="PANTHER" id="PTHR30201:SF2">
    <property type="entry name" value="2-(5''-TRIPHOSPHORIBOSYL)-3'-DEPHOSPHOCOENZYME-A SYNTHASE"/>
    <property type="match status" value="1"/>
</dbReference>
<dbReference type="Pfam" id="PF01874">
    <property type="entry name" value="CitG"/>
    <property type="match status" value="1"/>
</dbReference>
<organism evidence="6 7">
    <name type="scientific">Afipia felis</name>
    <name type="common">Cat scratch disease bacillus</name>
    <dbReference type="NCBI Taxonomy" id="1035"/>
    <lineage>
        <taxon>Bacteria</taxon>
        <taxon>Pseudomonadati</taxon>
        <taxon>Pseudomonadota</taxon>
        <taxon>Alphaproteobacteria</taxon>
        <taxon>Hyphomicrobiales</taxon>
        <taxon>Nitrobacteraceae</taxon>
        <taxon>Afipia</taxon>
    </lineage>
</organism>
<dbReference type="GO" id="GO:0046917">
    <property type="term" value="F:triphosphoribosyl-dephospho-CoA synthase activity"/>
    <property type="evidence" value="ECO:0007669"/>
    <property type="project" value="UniProtKB-EC"/>
</dbReference>
<proteinExistence type="predicted"/>
<keyword evidence="5" id="KW-0067">ATP-binding</keyword>
<sequence>MNMVTAHALRTSTFAQTIDEMAIGALTAELACYPKPGLVSFRDCGSHADMNAATFVGSIESLRGYFADMTDAGHGGADFKTLNRIGTAAERKMLAATKGINTHRGAVFSLGLLAAGAGSMAARGEPLSAAGVCQQVGVLWGAEMMAMSYQCRGTNGAFVRDRYGVAGAREHAAAGFPTLRYHSFPMLLVSRAAGLDANWAGVQSFLTSLSVLDDSNLLHRGGEEALGFARRRAKEVLRIGGAFTPEGRRAARLLHSEFVAAWLSPGGSADMLALCYFLYDIETILGG</sequence>
<name>A0A380W6W2_AFIFE</name>
<evidence type="ECO:0000313" key="7">
    <source>
        <dbReference type="Proteomes" id="UP000254343"/>
    </source>
</evidence>
<dbReference type="GO" id="GO:0005524">
    <property type="term" value="F:ATP binding"/>
    <property type="evidence" value="ECO:0007669"/>
    <property type="project" value="UniProtKB-KW"/>
</dbReference>
<dbReference type="EMBL" id="UIGB01000001">
    <property type="protein sequence ID" value="SUU84690.1"/>
    <property type="molecule type" value="Genomic_DNA"/>
</dbReference>
<evidence type="ECO:0000256" key="4">
    <source>
        <dbReference type="ARBA" id="ARBA00022741"/>
    </source>
</evidence>
<gene>
    <name evidence="6" type="ORF">NCTC12722_01888</name>
</gene>
<dbReference type="GO" id="GO:0051191">
    <property type="term" value="P:prosthetic group biosynthetic process"/>
    <property type="evidence" value="ECO:0007669"/>
    <property type="project" value="TreeGrafter"/>
</dbReference>
<evidence type="ECO:0000256" key="5">
    <source>
        <dbReference type="ARBA" id="ARBA00022840"/>
    </source>
</evidence>
<dbReference type="EC" id="2.4.2.52" evidence="2"/>
<dbReference type="InterPro" id="IPR002736">
    <property type="entry name" value="CitG"/>
</dbReference>
<dbReference type="InterPro" id="IPR017555">
    <property type="entry name" value="TriPribosyl-deP-CoA_syn"/>
</dbReference>
<evidence type="ECO:0000256" key="1">
    <source>
        <dbReference type="ARBA" id="ARBA00001210"/>
    </source>
</evidence>
<accession>A0A380W6W2</accession>
<dbReference type="RefSeq" id="WP_002715515.1">
    <property type="nucleotide sequence ID" value="NZ_UFSI01000001.1"/>
</dbReference>
<evidence type="ECO:0000256" key="2">
    <source>
        <dbReference type="ARBA" id="ARBA00012074"/>
    </source>
</evidence>